<name>A0A6P8VBA1_GYMAC</name>
<dbReference type="GO" id="GO:0046872">
    <property type="term" value="F:metal ion binding"/>
    <property type="evidence" value="ECO:0007669"/>
    <property type="project" value="UniProtKB-KW"/>
</dbReference>
<reference evidence="11 12" key="1">
    <citation type="submission" date="2025-04" db="UniProtKB">
        <authorList>
            <consortium name="RefSeq"/>
        </authorList>
    </citation>
    <scope>IDENTIFICATION</scope>
</reference>
<dbReference type="GO" id="GO:0005634">
    <property type="term" value="C:nucleus"/>
    <property type="evidence" value="ECO:0007669"/>
    <property type="project" value="UniProtKB-SubCell"/>
</dbReference>
<dbReference type="Pfam" id="PF13359">
    <property type="entry name" value="DDE_Tnp_4"/>
    <property type="match status" value="1"/>
</dbReference>
<accession>A0A6P8VBA1</accession>
<keyword evidence="6" id="KW-0378">Hydrolase</keyword>
<dbReference type="PANTHER" id="PTHR22930">
    <property type="match status" value="1"/>
</dbReference>
<organism evidence="10 11">
    <name type="scientific">Gymnodraco acuticeps</name>
    <name type="common">Antarctic dragonfish</name>
    <dbReference type="NCBI Taxonomy" id="8218"/>
    <lineage>
        <taxon>Eukaryota</taxon>
        <taxon>Metazoa</taxon>
        <taxon>Chordata</taxon>
        <taxon>Craniata</taxon>
        <taxon>Vertebrata</taxon>
        <taxon>Euteleostomi</taxon>
        <taxon>Actinopterygii</taxon>
        <taxon>Neopterygii</taxon>
        <taxon>Teleostei</taxon>
        <taxon>Neoteleostei</taxon>
        <taxon>Acanthomorphata</taxon>
        <taxon>Eupercaria</taxon>
        <taxon>Perciformes</taxon>
        <taxon>Notothenioidei</taxon>
        <taxon>Bathydraconidae</taxon>
        <taxon>Gymnodraco</taxon>
    </lineage>
</organism>
<keyword evidence="4" id="KW-0540">Nuclease</keyword>
<dbReference type="AlphaFoldDB" id="A0A6P8VBA1"/>
<evidence type="ECO:0000256" key="4">
    <source>
        <dbReference type="ARBA" id="ARBA00022722"/>
    </source>
</evidence>
<gene>
    <name evidence="11 12" type="primary">LOC117556373</name>
</gene>
<comment type="similarity">
    <text evidence="3">Belongs to the HARBI1 family.</text>
</comment>
<comment type="cofactor">
    <cofactor evidence="1">
        <name>a divalent metal cation</name>
        <dbReference type="ChEBI" id="CHEBI:60240"/>
    </cofactor>
</comment>
<keyword evidence="7" id="KW-0539">Nucleus</keyword>
<feature type="domain" description="DDE Tnp4" evidence="9">
    <location>
        <begin position="260"/>
        <end position="426"/>
    </location>
</feature>
<sequence>MMTVFYTGLPTFAILMMVYNLVELHISVNANPQNTPGASAPRYIVAATSSCDNTHQTHFKTLRKRSVVCAASQLLLILEYFLDICTSTMPVNRRRTLACILLLERLRGDGGRRRSRLWMHPLNQQRRQQGDFHHLVAELRLDSQRHHQYFRMSAEQMDELLSLLGPELTRQSTNFRAAIEPKQRLAVALRYLASGDSLVSLAFSYRLGCSTVREAIHMVCAAIEKIMMERFLPRPTEDTWKEVAQGFWEKWNFPNCLGAIDGKHIVIQAPPLSGSQYFNNKKTFSIVLLALVDADYRFRVIQVGDFGRTSDGGVYAGSDLGKGLEARTLHVPTSTSLPGAAHLGEMPFVMVGDAAFPLKPYLMRPYPGKNLTQQKRILNYRLSRARMVVENAFGILASRWRIFHRRINLHPKNVDKLVVAACILHNFLLAPSENQRLLDEEEQQGRHMAPLRNMGGNRASREACNVRKAFCTFFNSPEVSVSWQDRMV</sequence>
<dbReference type="PANTHER" id="PTHR22930:SF269">
    <property type="entry name" value="NUCLEASE HARBI1-LIKE PROTEIN"/>
    <property type="match status" value="1"/>
</dbReference>
<dbReference type="Proteomes" id="UP000515161">
    <property type="component" value="Unplaced"/>
</dbReference>
<evidence type="ECO:0000313" key="11">
    <source>
        <dbReference type="RefSeq" id="XP_034087564.1"/>
    </source>
</evidence>
<dbReference type="RefSeq" id="XP_034087564.1">
    <property type="nucleotide sequence ID" value="XM_034231673.1"/>
</dbReference>
<dbReference type="InterPro" id="IPR027806">
    <property type="entry name" value="HARBI1_dom"/>
</dbReference>
<comment type="subcellular location">
    <subcellularLocation>
        <location evidence="2">Nucleus</location>
    </subcellularLocation>
</comment>
<proteinExistence type="inferred from homology"/>
<protein>
    <submittedName>
        <fullName evidence="11 12">Protein ALP1-like</fullName>
    </submittedName>
</protein>
<dbReference type="KEGG" id="gacu:117556373"/>
<dbReference type="GeneID" id="117556373"/>
<dbReference type="OrthoDB" id="10061326at2759"/>
<evidence type="ECO:0000256" key="1">
    <source>
        <dbReference type="ARBA" id="ARBA00001968"/>
    </source>
</evidence>
<dbReference type="GO" id="GO:0004518">
    <property type="term" value="F:nuclease activity"/>
    <property type="evidence" value="ECO:0007669"/>
    <property type="project" value="UniProtKB-KW"/>
</dbReference>
<keyword evidence="5" id="KW-0479">Metal-binding</keyword>
<feature type="chain" id="PRO_5044654486" evidence="8">
    <location>
        <begin position="25"/>
        <end position="488"/>
    </location>
</feature>
<dbReference type="GO" id="GO:0016787">
    <property type="term" value="F:hydrolase activity"/>
    <property type="evidence" value="ECO:0007669"/>
    <property type="project" value="UniProtKB-KW"/>
</dbReference>
<evidence type="ECO:0000256" key="3">
    <source>
        <dbReference type="ARBA" id="ARBA00006958"/>
    </source>
</evidence>
<evidence type="ECO:0000256" key="2">
    <source>
        <dbReference type="ARBA" id="ARBA00004123"/>
    </source>
</evidence>
<evidence type="ECO:0000256" key="6">
    <source>
        <dbReference type="ARBA" id="ARBA00022801"/>
    </source>
</evidence>
<evidence type="ECO:0000313" key="12">
    <source>
        <dbReference type="RefSeq" id="XP_034087565.1"/>
    </source>
</evidence>
<keyword evidence="8" id="KW-0732">Signal</keyword>
<evidence type="ECO:0000313" key="10">
    <source>
        <dbReference type="Proteomes" id="UP000515161"/>
    </source>
</evidence>
<dbReference type="RefSeq" id="XP_034087565.1">
    <property type="nucleotide sequence ID" value="XM_034231674.1"/>
</dbReference>
<evidence type="ECO:0000256" key="8">
    <source>
        <dbReference type="SAM" id="SignalP"/>
    </source>
</evidence>
<evidence type="ECO:0000256" key="7">
    <source>
        <dbReference type="ARBA" id="ARBA00023242"/>
    </source>
</evidence>
<keyword evidence="10" id="KW-1185">Reference proteome</keyword>
<evidence type="ECO:0000259" key="9">
    <source>
        <dbReference type="Pfam" id="PF13359"/>
    </source>
</evidence>
<evidence type="ECO:0000256" key="5">
    <source>
        <dbReference type="ARBA" id="ARBA00022723"/>
    </source>
</evidence>
<feature type="signal peptide" evidence="8">
    <location>
        <begin position="1"/>
        <end position="24"/>
    </location>
</feature>
<dbReference type="InterPro" id="IPR045249">
    <property type="entry name" value="HARBI1-like"/>
</dbReference>